<dbReference type="GO" id="GO:0000166">
    <property type="term" value="F:nucleotide binding"/>
    <property type="evidence" value="ECO:0007669"/>
    <property type="project" value="UniProtKB-KW"/>
</dbReference>
<reference evidence="9" key="1">
    <citation type="journal article" date="2021" name="Nat. Commun.">
        <title>Genetic determinants of endophytism in the Arabidopsis root mycobiome.</title>
        <authorList>
            <person name="Mesny F."/>
            <person name="Miyauchi S."/>
            <person name="Thiergart T."/>
            <person name="Pickel B."/>
            <person name="Atanasova L."/>
            <person name="Karlsson M."/>
            <person name="Huettel B."/>
            <person name="Barry K.W."/>
            <person name="Haridas S."/>
            <person name="Chen C."/>
            <person name="Bauer D."/>
            <person name="Andreopoulos W."/>
            <person name="Pangilinan J."/>
            <person name="LaButti K."/>
            <person name="Riley R."/>
            <person name="Lipzen A."/>
            <person name="Clum A."/>
            <person name="Drula E."/>
            <person name="Henrissat B."/>
            <person name="Kohler A."/>
            <person name="Grigoriev I.V."/>
            <person name="Martin F.M."/>
            <person name="Hacquard S."/>
        </authorList>
    </citation>
    <scope>NUCLEOTIDE SEQUENCE</scope>
    <source>
        <strain evidence="9">MPI-CAGE-AT-0023</strain>
    </source>
</reference>
<proteinExistence type="inferred from homology"/>
<evidence type="ECO:0000256" key="5">
    <source>
        <dbReference type="ARBA" id="ARBA00034736"/>
    </source>
</evidence>
<dbReference type="GO" id="GO:0110078">
    <property type="term" value="C:TTT Hsp90 cochaperone complex"/>
    <property type="evidence" value="ECO:0007669"/>
    <property type="project" value="InterPro"/>
</dbReference>
<dbReference type="GO" id="GO:0003723">
    <property type="term" value="F:RNA binding"/>
    <property type="evidence" value="ECO:0007669"/>
    <property type="project" value="UniProtKB-KW"/>
</dbReference>
<dbReference type="GO" id="GO:0001680">
    <property type="term" value="P:tRNA 3'-terminal CCA addition"/>
    <property type="evidence" value="ECO:0007669"/>
    <property type="project" value="TreeGrafter"/>
</dbReference>
<accession>A0A9P9K1Y1</accession>
<feature type="domain" description="tRNA nucleotidyltransferase/poly(A) polymerase RNA and SrmB- binding" evidence="8">
    <location>
        <begin position="262"/>
        <end position="319"/>
    </location>
</feature>
<dbReference type="GO" id="GO:0005739">
    <property type="term" value="C:mitochondrion"/>
    <property type="evidence" value="ECO:0007669"/>
    <property type="project" value="UniProtKB-ARBA"/>
</dbReference>
<dbReference type="InterPro" id="IPR018870">
    <property type="entry name" value="Tti2"/>
</dbReference>
<comment type="caution">
    <text evidence="9">The sequence shown here is derived from an EMBL/GenBank/DDBJ whole genome shotgun (WGS) entry which is preliminary data.</text>
</comment>
<dbReference type="SUPFAM" id="SSF81891">
    <property type="entry name" value="Poly A polymerase C-terminal region-like"/>
    <property type="match status" value="1"/>
</dbReference>
<keyword evidence="10" id="KW-1185">Reference proteome</keyword>
<evidence type="ECO:0000256" key="1">
    <source>
        <dbReference type="ARBA" id="ARBA00007265"/>
    </source>
</evidence>
<dbReference type="Gene3D" id="1.10.3090.10">
    <property type="entry name" value="cca-adding enzyme, domain 2"/>
    <property type="match status" value="1"/>
</dbReference>
<dbReference type="GeneID" id="70225917"/>
<keyword evidence="3" id="KW-0547">Nucleotide-binding</keyword>
<dbReference type="InterPro" id="IPR016024">
    <property type="entry name" value="ARM-type_fold"/>
</dbReference>
<dbReference type="CDD" id="cd05398">
    <property type="entry name" value="NT_ClassII-CCAase"/>
    <property type="match status" value="1"/>
</dbReference>
<evidence type="ECO:0000256" key="3">
    <source>
        <dbReference type="ARBA" id="ARBA00022741"/>
    </source>
</evidence>
<dbReference type="GO" id="GO:0052927">
    <property type="term" value="F:CC tRNA cytidylyltransferase activity"/>
    <property type="evidence" value="ECO:0007669"/>
    <property type="project" value="TreeGrafter"/>
</dbReference>
<evidence type="ECO:0000256" key="6">
    <source>
        <dbReference type="RuleBase" id="RU003953"/>
    </source>
</evidence>
<name>A0A9P9K1Y1_FUSRE</name>
<evidence type="ECO:0000259" key="7">
    <source>
        <dbReference type="Pfam" id="PF01743"/>
    </source>
</evidence>
<dbReference type="SUPFAM" id="SSF81301">
    <property type="entry name" value="Nucleotidyltransferase"/>
    <property type="match status" value="1"/>
</dbReference>
<comment type="similarity">
    <text evidence="1 6">Belongs to the tRNA nucleotidyltransferase/poly(A) polymerase family.</text>
</comment>
<dbReference type="FunFam" id="3.30.460.10:FF:000019">
    <property type="entry name" value="tRNA nucleotidyltransferase cca2"/>
    <property type="match status" value="1"/>
</dbReference>
<evidence type="ECO:0000256" key="2">
    <source>
        <dbReference type="ARBA" id="ARBA00022679"/>
    </source>
</evidence>
<gene>
    <name evidence="9" type="ORF">BKA55DRAFT_596544</name>
</gene>
<dbReference type="InterPro" id="IPR043519">
    <property type="entry name" value="NT_sf"/>
</dbReference>
<dbReference type="GO" id="GO:0052929">
    <property type="term" value="F:ATP:3'-cytidine-cytidine-tRNA adenylyltransferase activity"/>
    <property type="evidence" value="ECO:0007669"/>
    <property type="project" value="TreeGrafter"/>
</dbReference>
<dbReference type="Pfam" id="PF10521">
    <property type="entry name" value="Tti2"/>
    <property type="match status" value="1"/>
</dbReference>
<organism evidence="9 10">
    <name type="scientific">Fusarium redolens</name>
    <dbReference type="NCBI Taxonomy" id="48865"/>
    <lineage>
        <taxon>Eukaryota</taxon>
        <taxon>Fungi</taxon>
        <taxon>Dikarya</taxon>
        <taxon>Ascomycota</taxon>
        <taxon>Pezizomycotina</taxon>
        <taxon>Sordariomycetes</taxon>
        <taxon>Hypocreomycetidae</taxon>
        <taxon>Hypocreales</taxon>
        <taxon>Nectriaceae</taxon>
        <taxon>Fusarium</taxon>
        <taxon>Fusarium redolens species complex</taxon>
    </lineage>
</organism>
<dbReference type="Pfam" id="PF01743">
    <property type="entry name" value="PolyA_pol"/>
    <property type="match status" value="1"/>
</dbReference>
<evidence type="ECO:0000259" key="8">
    <source>
        <dbReference type="Pfam" id="PF12627"/>
    </source>
</evidence>
<dbReference type="InterPro" id="IPR032828">
    <property type="entry name" value="PolyA_RNA-bd"/>
</dbReference>
<dbReference type="AlphaFoldDB" id="A0A9P9K1Y1"/>
<keyword evidence="2 6" id="KW-0808">Transferase</keyword>
<evidence type="ECO:0000313" key="10">
    <source>
        <dbReference type="Proteomes" id="UP000720189"/>
    </source>
</evidence>
<dbReference type="EMBL" id="JAGMUX010000013">
    <property type="protein sequence ID" value="KAH7241196.1"/>
    <property type="molecule type" value="Genomic_DNA"/>
</dbReference>
<dbReference type="Proteomes" id="UP000720189">
    <property type="component" value="Unassembled WGS sequence"/>
</dbReference>
<dbReference type="Pfam" id="PF12627">
    <property type="entry name" value="PolyA_pol_RNAbd"/>
    <property type="match status" value="1"/>
</dbReference>
<dbReference type="RefSeq" id="XP_046046710.1">
    <property type="nucleotide sequence ID" value="XM_046195963.1"/>
</dbReference>
<evidence type="ECO:0008006" key="11">
    <source>
        <dbReference type="Google" id="ProtNLM"/>
    </source>
</evidence>
<sequence>MLKRSLRLAMKRNLDSFLKEHYSLTSNSVTAPITPSSKAPGPPAKVPKSNMVTTTIQLTTKEQQLRHLLLDVAKAIDESGKAPEPIALRWAGGWVRDKLLNIQSHDIDVAINAMTGVPFAQAMCDYCERPEAMSKHNIGPADIGSLHNVARNPEKSKHLETAMVKMFGLDLDFVNLRKETYTEDSRNPQMEFGTAEEDARRRDATVNALFYNLHDDSVEDFTGGLADMEAKIIRTPLEPFQTFMDDPLRVLRLVRFASRLQFTIDANTRKFMADPKVLEALRAKISRERVGVELEKMLKAHPFEALELIHDLQLFHAIFTDPTQENLPVPDISRWPVAYTCLDDLLKDRDSTSIAGRLISSTDASYSAWNLAALSPWMTVEEPPNPRRKANALPLVAIVSREGFKAPNRLSSIVAASHRNREEVLKLKNAVCNGESYIHERDRFGMAIRKWDTPAGTWRLQVLNALLVEALETLTEWRHEKSAGWKSFLDHLAKLDVYEVTTLEKLLDGGKLAKALGGIKPGKWTGPALEVCVAWQLRNPDETDPTGAIEEVQRRREELGIPLRRLFDDDERAVSFSTVRLAVFQHWLLGPSNTALLHEISGKYLAQLPKLSVDQALSSEDKNLDQGQLERLTAAISEKALRLKSVEEHSELLTEAAVASLSILCSKHHFVLDQDTLVKLTAVTDPQDPWTTAEAATTASKLLSEQLEGKSLIEFIINTVLQKSLKPLFMKSSSRITASGRPSQYTIIDDRSRPVIEVLPWRTQAPWAEATIQWAVNMSTTPLIQQHWPLFLPVLLALVENESTKTKARGLRTAREFMTKCSAQVLQNTGIGRVFADVTFPLLLHLPSVTPEDESTTILVPAYDVLIKLAESTGNTNSIERRRLFDRILRDGVFAGYFHASQHTRIVQVLLQKATVVINGLGIYTIKHLTPLLSMASSVMTDPFAVSYPPTLIAATQTLNAIITNAWPRIREVEHMENVIQILSLCWLNVSEEIEHEIPQTSEEIHTLSRELVHTARILQVLWAQDASVCPAKLSEALKQEPRLSDLFPETLA</sequence>
<dbReference type="SUPFAM" id="SSF48371">
    <property type="entry name" value="ARM repeat"/>
    <property type="match status" value="1"/>
</dbReference>
<dbReference type="PANTHER" id="PTHR13734:SF5">
    <property type="entry name" value="CCA TRNA NUCLEOTIDYLTRANSFERASE, MITOCHONDRIAL"/>
    <property type="match status" value="1"/>
</dbReference>
<dbReference type="OrthoDB" id="445712at2759"/>
<dbReference type="PANTHER" id="PTHR13734">
    <property type="entry name" value="TRNA-NUCLEOTIDYLTRANSFERASE"/>
    <property type="match status" value="1"/>
</dbReference>
<comment type="similarity">
    <text evidence="5">Belongs to the TTI2 family.</text>
</comment>
<dbReference type="InterPro" id="IPR002646">
    <property type="entry name" value="PolA_pol_head_dom"/>
</dbReference>
<protein>
    <recommendedName>
        <fullName evidence="11">tRNA nucleotidyltransferase</fullName>
    </recommendedName>
</protein>
<evidence type="ECO:0000313" key="9">
    <source>
        <dbReference type="EMBL" id="KAH7241196.1"/>
    </source>
</evidence>
<keyword evidence="4 6" id="KW-0694">RNA-binding</keyword>
<feature type="domain" description="Poly A polymerase head" evidence="7">
    <location>
        <begin position="89"/>
        <end position="234"/>
    </location>
</feature>
<evidence type="ECO:0000256" key="4">
    <source>
        <dbReference type="ARBA" id="ARBA00022884"/>
    </source>
</evidence>
<dbReference type="Gene3D" id="3.30.460.10">
    <property type="entry name" value="Beta Polymerase, domain 2"/>
    <property type="match status" value="1"/>
</dbReference>